<name>D2VXQ2_NAEGR</name>
<accession>D2VXQ2</accession>
<sequence>MIATATSSTVKVSSHSDRFSSSSNIKGEEIEYSRYDCGKYDSGADCMYINIRHKLSNGWSSLFSFEDDYVKREKRVKIGQNVRILREKMRFHSLDDKTFMSCLIVAMNLGPGDKERLLKSVKEVNHDE</sequence>
<dbReference type="RefSeq" id="XP_002671074.1">
    <property type="nucleotide sequence ID" value="XM_002671028.1"/>
</dbReference>
<dbReference type="Proteomes" id="UP000006671">
    <property type="component" value="Unassembled WGS sequence"/>
</dbReference>
<dbReference type="VEuPathDB" id="AmoebaDB:NAEGRDRAFT_73829"/>
<proteinExistence type="predicted"/>
<keyword evidence="2" id="KW-1185">Reference proteome</keyword>
<evidence type="ECO:0000313" key="1">
    <source>
        <dbReference type="EMBL" id="EFC38330.1"/>
    </source>
</evidence>
<dbReference type="AlphaFoldDB" id="D2VXQ2"/>
<protein>
    <submittedName>
        <fullName evidence="1">Predicted protein</fullName>
    </submittedName>
</protein>
<dbReference type="InParanoid" id="D2VXQ2"/>
<dbReference type="KEGG" id="ngr:NAEGRDRAFT_73829"/>
<dbReference type="EMBL" id="GG738908">
    <property type="protein sequence ID" value="EFC38330.1"/>
    <property type="molecule type" value="Genomic_DNA"/>
</dbReference>
<reference evidence="1 2" key="1">
    <citation type="journal article" date="2010" name="Cell">
        <title>The genome of Naegleria gruberi illuminates early eukaryotic versatility.</title>
        <authorList>
            <person name="Fritz-Laylin L.K."/>
            <person name="Prochnik S.E."/>
            <person name="Ginger M.L."/>
            <person name="Dacks J.B."/>
            <person name="Carpenter M.L."/>
            <person name="Field M.C."/>
            <person name="Kuo A."/>
            <person name="Paredez A."/>
            <person name="Chapman J."/>
            <person name="Pham J."/>
            <person name="Shu S."/>
            <person name="Neupane R."/>
            <person name="Cipriano M."/>
            <person name="Mancuso J."/>
            <person name="Tu H."/>
            <person name="Salamov A."/>
            <person name="Lindquist E."/>
            <person name="Shapiro H."/>
            <person name="Lucas S."/>
            <person name="Grigoriev I.V."/>
            <person name="Cande W.Z."/>
            <person name="Fulton C."/>
            <person name="Rokhsar D.S."/>
            <person name="Dawson S.C."/>
        </authorList>
    </citation>
    <scope>NUCLEOTIDE SEQUENCE [LARGE SCALE GENOMIC DNA]</scope>
    <source>
        <strain evidence="1 2">NEG-M</strain>
    </source>
</reference>
<evidence type="ECO:0000313" key="2">
    <source>
        <dbReference type="Proteomes" id="UP000006671"/>
    </source>
</evidence>
<dbReference type="GeneID" id="8863533"/>
<organism evidence="2">
    <name type="scientific">Naegleria gruberi</name>
    <name type="common">Amoeba</name>
    <dbReference type="NCBI Taxonomy" id="5762"/>
    <lineage>
        <taxon>Eukaryota</taxon>
        <taxon>Discoba</taxon>
        <taxon>Heterolobosea</taxon>
        <taxon>Tetramitia</taxon>
        <taxon>Eutetramitia</taxon>
        <taxon>Vahlkampfiidae</taxon>
        <taxon>Naegleria</taxon>
    </lineage>
</organism>
<gene>
    <name evidence="1" type="ORF">NAEGRDRAFT_73829</name>
</gene>